<organism evidence="1 2">
    <name type="scientific">Bacillus infantis</name>
    <dbReference type="NCBI Taxonomy" id="324767"/>
    <lineage>
        <taxon>Bacteria</taxon>
        <taxon>Bacillati</taxon>
        <taxon>Bacillota</taxon>
        <taxon>Bacilli</taxon>
        <taxon>Bacillales</taxon>
        <taxon>Bacillaceae</taxon>
        <taxon>Bacillus</taxon>
    </lineage>
</organism>
<accession>A0A5D4R834</accession>
<gene>
    <name evidence="1" type="ORF">FZD51_15015</name>
</gene>
<dbReference type="AlphaFoldDB" id="A0A5D4R834"/>
<evidence type="ECO:0000313" key="1">
    <source>
        <dbReference type="EMBL" id="TYS46780.1"/>
    </source>
</evidence>
<evidence type="ECO:0000313" key="2">
    <source>
        <dbReference type="Proteomes" id="UP000322139"/>
    </source>
</evidence>
<dbReference type="Proteomes" id="UP000322139">
    <property type="component" value="Unassembled WGS sequence"/>
</dbReference>
<protein>
    <submittedName>
        <fullName evidence="1">Uncharacterized protein</fullName>
    </submittedName>
</protein>
<sequence length="65" mass="7734">MKKYRLKTGFNGRFKPGTVFWLIAESEFIGIKEYVLRTKDLEHRIQISEEELIKHFVRLYDGNGS</sequence>
<dbReference type="EMBL" id="VTER01000007">
    <property type="protein sequence ID" value="TYS46780.1"/>
    <property type="molecule type" value="Genomic_DNA"/>
</dbReference>
<reference evidence="1 2" key="1">
    <citation type="submission" date="2019-08" db="EMBL/GenBank/DDBJ databases">
        <title>Bacillus genomes from the desert of Cuatro Cienegas, Coahuila.</title>
        <authorList>
            <person name="Olmedo-Alvarez G."/>
        </authorList>
    </citation>
    <scope>NUCLEOTIDE SEQUENCE [LARGE SCALE GENOMIC DNA]</scope>
    <source>
        <strain evidence="1 2">CH446_14T</strain>
    </source>
</reference>
<proteinExistence type="predicted"/>
<name>A0A5D4R834_9BACI</name>
<comment type="caution">
    <text evidence="1">The sequence shown here is derived from an EMBL/GenBank/DDBJ whole genome shotgun (WGS) entry which is preliminary data.</text>
</comment>
<dbReference type="RefSeq" id="WP_148975523.1">
    <property type="nucleotide sequence ID" value="NZ_JBNIKU010000002.1"/>
</dbReference>